<name>A0A933L3T0_9HYPH</name>
<protein>
    <submittedName>
        <fullName evidence="2">Uncharacterized protein</fullName>
    </submittedName>
</protein>
<feature type="transmembrane region" description="Helical" evidence="1">
    <location>
        <begin position="198"/>
        <end position="219"/>
    </location>
</feature>
<feature type="transmembrane region" description="Helical" evidence="1">
    <location>
        <begin position="78"/>
        <end position="96"/>
    </location>
</feature>
<feature type="transmembrane region" description="Helical" evidence="1">
    <location>
        <begin position="14"/>
        <end position="35"/>
    </location>
</feature>
<organism evidence="2 3">
    <name type="scientific">Devosia nanyangense</name>
    <dbReference type="NCBI Taxonomy" id="1228055"/>
    <lineage>
        <taxon>Bacteria</taxon>
        <taxon>Pseudomonadati</taxon>
        <taxon>Pseudomonadota</taxon>
        <taxon>Alphaproteobacteria</taxon>
        <taxon>Hyphomicrobiales</taxon>
        <taxon>Devosiaceae</taxon>
        <taxon>Devosia</taxon>
    </lineage>
</organism>
<comment type="caution">
    <text evidence="2">The sequence shown here is derived from an EMBL/GenBank/DDBJ whole genome shotgun (WGS) entry which is preliminary data.</text>
</comment>
<sequence length="448" mass="49341">MTPSSTLATPQQRMIPAAVLAVALACFAVSLWAMFPGWMTTDSLSQYLDAKTGVYRDQTPVLMSWLWNKLLPLSDGPLPMLVLDLLGYWGGFALLALGARDRIGWWACLIPLVGLWPGVLEQVGFVWKDIVFGTLMFCAWAALIRRRLRRESPRLGDDILVIVACVVGFGVKPNGIAVVPFLVAYWFVLHGWLQSRWWLRAAAVVAITAMTVPAGNLLLTGSTVRSSGNMLAQYTAIYDLLGLGVRTESVLLPDYILAQRGCTLEQLRPFYYSGGMNGFFFDKKGGSLATLDLQQQQELGAKWLAAVTRLPGVYLRHRWDNLASMLRLGYLTPAWVGTPGIGDNKYGLTFTPNVLSDLLGATLTASPWMFIPWLYAALHLAAYALVMLRGSERLLATMLTLASGAFFAPHLFVLPAGDYRYLYFCYLCALAMAVVAVVDLGRRRNPAG</sequence>
<reference evidence="2" key="1">
    <citation type="submission" date="2020-07" db="EMBL/GenBank/DDBJ databases">
        <title>Huge and variable diversity of episymbiotic CPR bacteria and DPANN archaea in groundwater ecosystems.</title>
        <authorList>
            <person name="He C.Y."/>
            <person name="Keren R."/>
            <person name="Whittaker M."/>
            <person name="Farag I.F."/>
            <person name="Doudna J."/>
            <person name="Cate J.H.D."/>
            <person name="Banfield J.F."/>
        </authorList>
    </citation>
    <scope>NUCLEOTIDE SEQUENCE</scope>
    <source>
        <strain evidence="2">NC_groundwater_1586_Pr3_B-0.1um_66_15</strain>
    </source>
</reference>
<evidence type="ECO:0000313" key="2">
    <source>
        <dbReference type="EMBL" id="MBI4921941.1"/>
    </source>
</evidence>
<gene>
    <name evidence="2" type="ORF">HY834_09350</name>
</gene>
<evidence type="ECO:0000313" key="3">
    <source>
        <dbReference type="Proteomes" id="UP000782610"/>
    </source>
</evidence>
<evidence type="ECO:0000256" key="1">
    <source>
        <dbReference type="SAM" id="Phobius"/>
    </source>
</evidence>
<dbReference type="Proteomes" id="UP000782610">
    <property type="component" value="Unassembled WGS sequence"/>
</dbReference>
<feature type="transmembrane region" description="Helical" evidence="1">
    <location>
        <begin position="125"/>
        <end position="143"/>
    </location>
</feature>
<keyword evidence="1" id="KW-0812">Transmembrane</keyword>
<dbReference type="EMBL" id="JACRAF010000025">
    <property type="protein sequence ID" value="MBI4921941.1"/>
    <property type="molecule type" value="Genomic_DNA"/>
</dbReference>
<proteinExistence type="predicted"/>
<keyword evidence="1" id="KW-1133">Transmembrane helix</keyword>
<feature type="transmembrane region" description="Helical" evidence="1">
    <location>
        <begin position="103"/>
        <end position="119"/>
    </location>
</feature>
<feature type="transmembrane region" description="Helical" evidence="1">
    <location>
        <begin position="421"/>
        <end position="441"/>
    </location>
</feature>
<dbReference type="AlphaFoldDB" id="A0A933L3T0"/>
<accession>A0A933L3T0</accession>
<keyword evidence="1" id="KW-0472">Membrane</keyword>
<feature type="transmembrane region" description="Helical" evidence="1">
    <location>
        <begin position="368"/>
        <end position="388"/>
    </location>
</feature>
<feature type="transmembrane region" description="Helical" evidence="1">
    <location>
        <begin position="395"/>
        <end position="415"/>
    </location>
</feature>